<evidence type="ECO:0000256" key="1">
    <source>
        <dbReference type="ARBA" id="ARBA00022723"/>
    </source>
</evidence>
<dbReference type="SUPFAM" id="SSF56300">
    <property type="entry name" value="Metallo-dependent phosphatases"/>
    <property type="match status" value="1"/>
</dbReference>
<dbReference type="HOGENOM" id="CLU_718899_0_0_2"/>
<evidence type="ECO:0000256" key="3">
    <source>
        <dbReference type="ARBA" id="ARBA00023004"/>
    </source>
</evidence>
<gene>
    <name evidence="6" type="ORF">MSVAZ_3151</name>
</gene>
<sequence length="384" mass="43024">METDPTQGVRSCCAPSMNTRTISLRNLISGLKIIHISDLHFTSSAHTLNSRNDKPIYVDSQNSKVRSDTIASFIIENRSRFGTNKVVITGDLTDSGDDADYKIAQTFVQRLKDAGFEVYAVPGNHDYCKEGNIVANTAVNEGLKAIFCPLCPSLPSPLLPFGCCVHTIFGSLAPRGAKCPIDVFLADNASKEERRQRFINYITHYNQYPHVVDFDSGRLILLDSMQGELDEITTDIFAQGKLGDAQLSELNHFIDEYQEQRKVGKKIIVCLHHSPFATDSKICLKDSSKFLKIICDKIDCRDKIDCLLFGHTTPDNVFQRPWLQDSEFEGYEKNNKTPLINCENLECVSEGSPYPITVLDLGSLRRLVYRTDGSEPKRSWGNPS</sequence>
<evidence type="ECO:0000256" key="2">
    <source>
        <dbReference type="ARBA" id="ARBA00022801"/>
    </source>
</evidence>
<accession>A0A0E3Q710</accession>
<dbReference type="KEGG" id="mvc:MSVAZ_3151"/>
<dbReference type="PANTHER" id="PTHR42988:SF2">
    <property type="entry name" value="CYCLIC NUCLEOTIDE PHOSPHODIESTERASE CBUA0032-RELATED"/>
    <property type="match status" value="1"/>
</dbReference>
<keyword evidence="3" id="KW-0408">Iron</keyword>
<dbReference type="InterPro" id="IPR004843">
    <property type="entry name" value="Calcineurin-like_PHP"/>
</dbReference>
<keyword evidence="1" id="KW-0479">Metal-binding</keyword>
<feature type="domain" description="Calcineurin-like phosphoesterase" evidence="5">
    <location>
        <begin position="31"/>
        <end position="312"/>
    </location>
</feature>
<dbReference type="Pfam" id="PF00149">
    <property type="entry name" value="Metallophos"/>
    <property type="match status" value="1"/>
</dbReference>
<dbReference type="GO" id="GO:0046872">
    <property type="term" value="F:metal ion binding"/>
    <property type="evidence" value="ECO:0007669"/>
    <property type="project" value="UniProtKB-KW"/>
</dbReference>
<dbReference type="PATRIC" id="fig|1434123.4.peg.3869"/>
<dbReference type="Gene3D" id="3.60.21.10">
    <property type="match status" value="2"/>
</dbReference>
<dbReference type="PANTHER" id="PTHR42988">
    <property type="entry name" value="PHOSPHOHYDROLASE"/>
    <property type="match status" value="1"/>
</dbReference>
<evidence type="ECO:0000313" key="7">
    <source>
        <dbReference type="Proteomes" id="UP000033096"/>
    </source>
</evidence>
<dbReference type="EMBL" id="CP009520">
    <property type="protein sequence ID" value="AKB45420.1"/>
    <property type="molecule type" value="Genomic_DNA"/>
</dbReference>
<dbReference type="GO" id="GO:0016787">
    <property type="term" value="F:hydrolase activity"/>
    <property type="evidence" value="ECO:0007669"/>
    <property type="project" value="UniProtKB-KW"/>
</dbReference>
<evidence type="ECO:0000256" key="4">
    <source>
        <dbReference type="ARBA" id="ARBA00025742"/>
    </source>
</evidence>
<proteinExistence type="inferred from homology"/>
<dbReference type="InterPro" id="IPR050884">
    <property type="entry name" value="CNP_phosphodiesterase-III"/>
</dbReference>
<dbReference type="AlphaFoldDB" id="A0A0E3Q710"/>
<reference evidence="6 7" key="1">
    <citation type="submission" date="2014-07" db="EMBL/GenBank/DDBJ databases">
        <title>Methanogenic archaea and the global carbon cycle.</title>
        <authorList>
            <person name="Henriksen J.R."/>
            <person name="Luke J."/>
            <person name="Reinhart S."/>
            <person name="Benedict M.N."/>
            <person name="Youngblut N.D."/>
            <person name="Metcalf M.E."/>
            <person name="Whitaker R.J."/>
            <person name="Metcalf W.W."/>
        </authorList>
    </citation>
    <scope>NUCLEOTIDE SEQUENCE [LARGE SCALE GENOMIC DNA]</scope>
    <source>
        <strain evidence="6 7">Z-761</strain>
    </source>
</reference>
<protein>
    <recommendedName>
        <fullName evidence="5">Calcineurin-like phosphoesterase domain-containing protein</fullName>
    </recommendedName>
</protein>
<dbReference type="InterPro" id="IPR029052">
    <property type="entry name" value="Metallo-depent_PP-like"/>
</dbReference>
<organism evidence="6 7">
    <name type="scientific">Methanosarcina vacuolata Z-761</name>
    <dbReference type="NCBI Taxonomy" id="1434123"/>
    <lineage>
        <taxon>Archaea</taxon>
        <taxon>Methanobacteriati</taxon>
        <taxon>Methanobacteriota</taxon>
        <taxon>Stenosarchaea group</taxon>
        <taxon>Methanomicrobia</taxon>
        <taxon>Methanosarcinales</taxon>
        <taxon>Methanosarcinaceae</taxon>
        <taxon>Methanosarcina</taxon>
    </lineage>
</organism>
<keyword evidence="7" id="KW-1185">Reference proteome</keyword>
<evidence type="ECO:0000259" key="5">
    <source>
        <dbReference type="Pfam" id="PF00149"/>
    </source>
</evidence>
<keyword evidence="2" id="KW-0378">Hydrolase</keyword>
<name>A0A0E3Q710_9EURY</name>
<evidence type="ECO:0000313" key="6">
    <source>
        <dbReference type="EMBL" id="AKB45420.1"/>
    </source>
</evidence>
<dbReference type="Proteomes" id="UP000033096">
    <property type="component" value="Chromosome"/>
</dbReference>
<comment type="similarity">
    <text evidence="4">Belongs to the cyclic nucleotide phosphodiesterase class-III family.</text>
</comment>